<feature type="compositionally biased region" description="Basic and acidic residues" evidence="1">
    <location>
        <begin position="16"/>
        <end position="30"/>
    </location>
</feature>
<reference evidence="2" key="1">
    <citation type="submission" date="2024-05" db="EMBL/GenBank/DDBJ databases">
        <title>Whole genome shotgun sequence of Streptomyces hygroscopicus NBRC 113678.</title>
        <authorList>
            <person name="Komaki H."/>
            <person name="Tamura T."/>
        </authorList>
    </citation>
    <scope>NUCLEOTIDE SEQUENCE</scope>
    <source>
        <strain evidence="2">N11-34</strain>
    </source>
</reference>
<sequence>MARAGQPQGLGALADAHVEHPQPLSHREAGGDLLIQLVGDQRLPEGVPQGAEAAQPAARPAGEAGGLAAQGRSPRLTCGLGSRSRRI</sequence>
<accession>A0ABQ3U029</accession>
<feature type="region of interest" description="Disordered" evidence="1">
    <location>
        <begin position="1"/>
        <end position="87"/>
    </location>
</feature>
<keyword evidence="3" id="KW-1185">Reference proteome</keyword>
<evidence type="ECO:0000256" key="1">
    <source>
        <dbReference type="SAM" id="MobiDB-lite"/>
    </source>
</evidence>
<feature type="compositionally biased region" description="Low complexity" evidence="1">
    <location>
        <begin position="49"/>
        <end position="69"/>
    </location>
</feature>
<comment type="caution">
    <text evidence="2">The sequence shown here is derived from an EMBL/GenBank/DDBJ whole genome shotgun (WGS) entry which is preliminary data.</text>
</comment>
<dbReference type="Proteomes" id="UP001054854">
    <property type="component" value="Unassembled WGS sequence"/>
</dbReference>
<evidence type="ECO:0000313" key="2">
    <source>
        <dbReference type="EMBL" id="GHJ28968.1"/>
    </source>
</evidence>
<name>A0ABQ3U029_STRHY</name>
<gene>
    <name evidence="2" type="ORF">TPA0910_34010</name>
</gene>
<protein>
    <submittedName>
        <fullName evidence="2">Uncharacterized protein</fullName>
    </submittedName>
</protein>
<organism evidence="2 3">
    <name type="scientific">Streptomyces hygroscopicus</name>
    <dbReference type="NCBI Taxonomy" id="1912"/>
    <lineage>
        <taxon>Bacteria</taxon>
        <taxon>Bacillati</taxon>
        <taxon>Actinomycetota</taxon>
        <taxon>Actinomycetes</taxon>
        <taxon>Kitasatosporales</taxon>
        <taxon>Streptomycetaceae</taxon>
        <taxon>Streptomyces</taxon>
        <taxon>Streptomyces violaceusniger group</taxon>
    </lineage>
</organism>
<dbReference type="EMBL" id="BNEK01000003">
    <property type="protein sequence ID" value="GHJ28968.1"/>
    <property type="molecule type" value="Genomic_DNA"/>
</dbReference>
<evidence type="ECO:0000313" key="3">
    <source>
        <dbReference type="Proteomes" id="UP001054854"/>
    </source>
</evidence>
<proteinExistence type="predicted"/>